<keyword evidence="2" id="KW-0805">Transcription regulation</keyword>
<dbReference type="PANTHER" id="PTHR23349">
    <property type="entry name" value="BASIC HELIX-LOOP-HELIX TRANSCRIPTION FACTOR, TWIST"/>
    <property type="match status" value="1"/>
</dbReference>
<comment type="caution">
    <text evidence="8">The sequence shown here is derived from an EMBL/GenBank/DDBJ whole genome shotgun (WGS) entry which is preliminary data.</text>
</comment>
<keyword evidence="3" id="KW-0238">DNA-binding</keyword>
<dbReference type="Proteomes" id="UP000288716">
    <property type="component" value="Unassembled WGS sequence"/>
</dbReference>
<reference evidence="8 9" key="1">
    <citation type="journal article" date="2018" name="Gigascience">
        <title>Genomes of trombidid mites reveal novel predicted allergens and laterally-transferred genes associated with secondary metabolism.</title>
        <authorList>
            <person name="Dong X."/>
            <person name="Chaisiri K."/>
            <person name="Xia D."/>
            <person name="Armstrong S.D."/>
            <person name="Fang Y."/>
            <person name="Donnelly M.J."/>
            <person name="Kadowaki T."/>
            <person name="McGarry J.W."/>
            <person name="Darby A.C."/>
            <person name="Makepeace B.L."/>
        </authorList>
    </citation>
    <scope>NUCLEOTIDE SEQUENCE [LARGE SCALE GENOMIC DNA]</scope>
    <source>
        <strain evidence="8">UoL-UT</strain>
    </source>
</reference>
<evidence type="ECO:0000256" key="5">
    <source>
        <dbReference type="ARBA" id="ARBA00023242"/>
    </source>
</evidence>
<dbReference type="GO" id="GO:0032502">
    <property type="term" value="P:developmental process"/>
    <property type="evidence" value="ECO:0007669"/>
    <property type="project" value="TreeGrafter"/>
</dbReference>
<accession>A0A443SM94</accession>
<organism evidence="8 9">
    <name type="scientific">Leptotrombidium deliense</name>
    <dbReference type="NCBI Taxonomy" id="299467"/>
    <lineage>
        <taxon>Eukaryota</taxon>
        <taxon>Metazoa</taxon>
        <taxon>Ecdysozoa</taxon>
        <taxon>Arthropoda</taxon>
        <taxon>Chelicerata</taxon>
        <taxon>Arachnida</taxon>
        <taxon>Acari</taxon>
        <taxon>Acariformes</taxon>
        <taxon>Trombidiformes</taxon>
        <taxon>Prostigmata</taxon>
        <taxon>Anystina</taxon>
        <taxon>Parasitengona</taxon>
        <taxon>Trombiculoidea</taxon>
        <taxon>Trombiculidae</taxon>
        <taxon>Leptotrombidium</taxon>
    </lineage>
</organism>
<dbReference type="OrthoDB" id="6106870at2759"/>
<dbReference type="SUPFAM" id="SSF47459">
    <property type="entry name" value="HLH, helix-loop-helix DNA-binding domain"/>
    <property type="match status" value="1"/>
</dbReference>
<evidence type="ECO:0000313" key="8">
    <source>
        <dbReference type="EMBL" id="RWS28656.1"/>
    </source>
</evidence>
<keyword evidence="5" id="KW-0539">Nucleus</keyword>
<dbReference type="GO" id="GO:0000981">
    <property type="term" value="F:DNA-binding transcription factor activity, RNA polymerase II-specific"/>
    <property type="evidence" value="ECO:0007669"/>
    <property type="project" value="TreeGrafter"/>
</dbReference>
<dbReference type="GO" id="GO:0000977">
    <property type="term" value="F:RNA polymerase II transcription regulatory region sequence-specific DNA binding"/>
    <property type="evidence" value="ECO:0007669"/>
    <property type="project" value="TreeGrafter"/>
</dbReference>
<proteinExistence type="predicted"/>
<dbReference type="PROSITE" id="PS50888">
    <property type="entry name" value="BHLH"/>
    <property type="match status" value="1"/>
</dbReference>
<evidence type="ECO:0000256" key="4">
    <source>
        <dbReference type="ARBA" id="ARBA00023163"/>
    </source>
</evidence>
<dbReference type="STRING" id="299467.A0A443SM94"/>
<evidence type="ECO:0000256" key="3">
    <source>
        <dbReference type="ARBA" id="ARBA00023125"/>
    </source>
</evidence>
<dbReference type="EMBL" id="NCKV01001275">
    <property type="protein sequence ID" value="RWS28656.1"/>
    <property type="molecule type" value="Genomic_DNA"/>
</dbReference>
<gene>
    <name evidence="8" type="ORF">B4U80_10491</name>
</gene>
<dbReference type="VEuPathDB" id="VectorBase:LDEU003384"/>
<feature type="region of interest" description="Disordered" evidence="6">
    <location>
        <begin position="1"/>
        <end position="20"/>
    </location>
</feature>
<dbReference type="Pfam" id="PF00010">
    <property type="entry name" value="HLH"/>
    <property type="match status" value="1"/>
</dbReference>
<dbReference type="InterPro" id="IPR036638">
    <property type="entry name" value="HLH_DNA-bd_sf"/>
</dbReference>
<sequence>MDSGTRKHRQVANARERDRTQSVNDAFAVLRTRIPTEPEDRKLSKIEVLRLATSYINHLSNVIKARLIGDGEENACSKYNTYALNGDVLLDSLEENIEMIDDLKFEREEDETPVY</sequence>
<dbReference type="GO" id="GO:0046983">
    <property type="term" value="F:protein dimerization activity"/>
    <property type="evidence" value="ECO:0007669"/>
    <property type="project" value="InterPro"/>
</dbReference>
<protein>
    <submittedName>
        <fullName evidence="8">Transcription factor 15-like protein</fullName>
    </submittedName>
</protein>
<dbReference type="PANTHER" id="PTHR23349:SF42">
    <property type="entry name" value="BHLH DOMAIN-CONTAINING PROTEIN"/>
    <property type="match status" value="1"/>
</dbReference>
<dbReference type="SMART" id="SM00353">
    <property type="entry name" value="HLH"/>
    <property type="match status" value="1"/>
</dbReference>
<keyword evidence="4" id="KW-0804">Transcription</keyword>
<evidence type="ECO:0000256" key="1">
    <source>
        <dbReference type="ARBA" id="ARBA00004123"/>
    </source>
</evidence>
<dbReference type="InterPro" id="IPR011598">
    <property type="entry name" value="bHLH_dom"/>
</dbReference>
<dbReference type="InterPro" id="IPR050283">
    <property type="entry name" value="E-box_TF_Regulators"/>
</dbReference>
<evidence type="ECO:0000256" key="6">
    <source>
        <dbReference type="SAM" id="MobiDB-lite"/>
    </source>
</evidence>
<name>A0A443SM94_9ACAR</name>
<dbReference type="GO" id="GO:0005634">
    <property type="term" value="C:nucleus"/>
    <property type="evidence" value="ECO:0007669"/>
    <property type="project" value="UniProtKB-SubCell"/>
</dbReference>
<dbReference type="Gene3D" id="4.10.280.10">
    <property type="entry name" value="Helix-loop-helix DNA-binding domain"/>
    <property type="match status" value="1"/>
</dbReference>
<evidence type="ECO:0000313" key="9">
    <source>
        <dbReference type="Proteomes" id="UP000288716"/>
    </source>
</evidence>
<dbReference type="AlphaFoldDB" id="A0A443SM94"/>
<feature type="domain" description="BHLH" evidence="7">
    <location>
        <begin position="7"/>
        <end position="59"/>
    </location>
</feature>
<keyword evidence="9" id="KW-1185">Reference proteome</keyword>
<comment type="subcellular location">
    <subcellularLocation>
        <location evidence="1">Nucleus</location>
    </subcellularLocation>
</comment>
<dbReference type="FunFam" id="4.10.280.10:FF:000010">
    <property type="entry name" value="Scleraxis bHLH transcription factor"/>
    <property type="match status" value="1"/>
</dbReference>
<feature type="compositionally biased region" description="Basic residues" evidence="6">
    <location>
        <begin position="1"/>
        <end position="10"/>
    </location>
</feature>
<dbReference type="CDD" id="cd11465">
    <property type="entry name" value="bHLH_TS_scleraxis_like"/>
    <property type="match status" value="1"/>
</dbReference>
<evidence type="ECO:0000259" key="7">
    <source>
        <dbReference type="PROSITE" id="PS50888"/>
    </source>
</evidence>
<evidence type="ECO:0000256" key="2">
    <source>
        <dbReference type="ARBA" id="ARBA00023015"/>
    </source>
</evidence>